<dbReference type="EMBL" id="RXIC02000024">
    <property type="protein sequence ID" value="KAB1209792.1"/>
    <property type="molecule type" value="Genomic_DNA"/>
</dbReference>
<accession>A0A6A1VA83</accession>
<reference evidence="2" key="1">
    <citation type="submission" date="2018-07" db="EMBL/GenBank/DDBJ databases">
        <authorList>
            <person name="Gao Z.-S."/>
            <person name="Jia H.-M."/>
            <person name="Jia H.-J."/>
            <person name="Cai Q.-L."/>
            <person name="Wang Y."/>
            <person name="Zhao H.-B."/>
        </authorList>
    </citation>
    <scope>NUCLEOTIDE SEQUENCE</scope>
    <source>
        <tissue evidence="2">Leaves</tissue>
    </source>
</reference>
<name>A0A6A1VA83_9ROSI</name>
<reference evidence="2" key="3">
    <citation type="submission" date="2019-09" db="EMBL/GenBank/DDBJ databases">
        <authorList>
            <person name="Gao Z."/>
        </authorList>
    </citation>
    <scope>NUCLEOTIDE SEQUENCE</scope>
    <source>
        <tissue evidence="2">Leaves</tissue>
    </source>
</reference>
<organism evidence="2 4">
    <name type="scientific">Morella rubra</name>
    <name type="common">Chinese bayberry</name>
    <dbReference type="NCBI Taxonomy" id="262757"/>
    <lineage>
        <taxon>Eukaryota</taxon>
        <taxon>Viridiplantae</taxon>
        <taxon>Streptophyta</taxon>
        <taxon>Embryophyta</taxon>
        <taxon>Tracheophyta</taxon>
        <taxon>Spermatophyta</taxon>
        <taxon>Magnoliopsida</taxon>
        <taxon>eudicotyledons</taxon>
        <taxon>Gunneridae</taxon>
        <taxon>Pentapetalae</taxon>
        <taxon>rosids</taxon>
        <taxon>fabids</taxon>
        <taxon>Fagales</taxon>
        <taxon>Myricaceae</taxon>
        <taxon>Morella</taxon>
    </lineage>
</organism>
<evidence type="ECO:0000256" key="1">
    <source>
        <dbReference type="SAM" id="MobiDB-lite"/>
    </source>
</evidence>
<feature type="compositionally biased region" description="Polar residues" evidence="1">
    <location>
        <begin position="73"/>
        <end position="94"/>
    </location>
</feature>
<evidence type="ECO:0000313" key="4">
    <source>
        <dbReference type="Proteomes" id="UP000516437"/>
    </source>
</evidence>
<dbReference type="Proteomes" id="UP000516437">
    <property type="component" value="Chromosome 6"/>
</dbReference>
<evidence type="ECO:0000313" key="2">
    <source>
        <dbReference type="EMBL" id="KAB1209792.1"/>
    </source>
</evidence>
<protein>
    <submittedName>
        <fullName evidence="2">Uncharacterized protein</fullName>
    </submittedName>
</protein>
<dbReference type="AlphaFoldDB" id="A0A6A1VA83"/>
<gene>
    <name evidence="2" type="ORF">CJ030_MR6G010428</name>
    <name evidence="3" type="ORF">CJ030_MR6G010430</name>
</gene>
<feature type="region of interest" description="Disordered" evidence="1">
    <location>
        <begin position="73"/>
        <end position="115"/>
    </location>
</feature>
<proteinExistence type="predicted"/>
<comment type="caution">
    <text evidence="2">The sequence shown here is derived from an EMBL/GenBank/DDBJ whole genome shotgun (WGS) entry which is preliminary data.</text>
</comment>
<sequence length="115" mass="12492">MDVDDVTTDPTKSQFFPHAMESKIDIHIHQEYDQFGGHTMEMDTEAAKKGKTKAAAVGGSASQQLCNVRGMATETTKAARRTSSSQPATENSSRIRAHQAKRRASERLRGNVGSG</sequence>
<evidence type="ECO:0000313" key="3">
    <source>
        <dbReference type="EMBL" id="KAB1209794.1"/>
    </source>
</evidence>
<reference evidence="2 4" key="2">
    <citation type="journal article" date="2019" name="Plant Biotechnol. J.">
        <title>The red bayberry genome and genetic basis of sex determination.</title>
        <authorList>
            <person name="Jia H.M."/>
            <person name="Jia H.J."/>
            <person name="Cai Q.L."/>
            <person name="Wang Y."/>
            <person name="Zhao H.B."/>
            <person name="Yang W.F."/>
            <person name="Wang G.Y."/>
            <person name="Li Y.H."/>
            <person name="Zhan D.L."/>
            <person name="Shen Y.T."/>
            <person name="Niu Q.F."/>
            <person name="Chang L."/>
            <person name="Qiu J."/>
            <person name="Zhao L."/>
            <person name="Xie H.B."/>
            <person name="Fu W.Y."/>
            <person name="Jin J."/>
            <person name="Li X.W."/>
            <person name="Jiao Y."/>
            <person name="Zhou C.C."/>
            <person name="Tu T."/>
            <person name="Chai C.Y."/>
            <person name="Gao J.L."/>
            <person name="Fan L.J."/>
            <person name="van de Weg E."/>
            <person name="Wang J.Y."/>
            <person name="Gao Z.S."/>
        </authorList>
    </citation>
    <scope>NUCLEOTIDE SEQUENCE [LARGE SCALE GENOMIC DNA]</scope>
    <source>
        <tissue evidence="2">Leaves</tissue>
    </source>
</reference>
<keyword evidence="4" id="KW-1185">Reference proteome</keyword>
<dbReference type="EMBL" id="RXIC02000024">
    <property type="protein sequence ID" value="KAB1209794.1"/>
    <property type="molecule type" value="Genomic_DNA"/>
</dbReference>